<reference evidence="2" key="1">
    <citation type="journal article" date="2019" name="Int. J. Syst. Evol. Microbiol.">
        <title>The Global Catalogue of Microorganisms (GCM) 10K type strain sequencing project: providing services to taxonomists for standard genome sequencing and annotation.</title>
        <authorList>
            <consortium name="The Broad Institute Genomics Platform"/>
            <consortium name="The Broad Institute Genome Sequencing Center for Infectious Disease"/>
            <person name="Wu L."/>
            <person name="Ma J."/>
        </authorList>
    </citation>
    <scope>NUCLEOTIDE SEQUENCE [LARGE SCALE GENOMIC DNA]</scope>
    <source>
        <strain evidence="2">CGMCC 1.19062</strain>
    </source>
</reference>
<accession>A0ABW5DJN1</accession>
<protein>
    <submittedName>
        <fullName evidence="1">Uncharacterized protein</fullName>
    </submittedName>
</protein>
<comment type="caution">
    <text evidence="1">The sequence shown here is derived from an EMBL/GenBank/DDBJ whole genome shotgun (WGS) entry which is preliminary data.</text>
</comment>
<evidence type="ECO:0000313" key="2">
    <source>
        <dbReference type="Proteomes" id="UP001597295"/>
    </source>
</evidence>
<proteinExistence type="predicted"/>
<gene>
    <name evidence="1" type="ORF">ACFSM5_00215</name>
</gene>
<name>A0ABW5DJN1_9PROT</name>
<keyword evidence="2" id="KW-1185">Reference proteome</keyword>
<dbReference type="Proteomes" id="UP001597295">
    <property type="component" value="Unassembled WGS sequence"/>
</dbReference>
<organism evidence="1 2">
    <name type="scientific">Lacibacterium aquatile</name>
    <dbReference type="NCBI Taxonomy" id="1168082"/>
    <lineage>
        <taxon>Bacteria</taxon>
        <taxon>Pseudomonadati</taxon>
        <taxon>Pseudomonadota</taxon>
        <taxon>Alphaproteobacteria</taxon>
        <taxon>Rhodospirillales</taxon>
        <taxon>Rhodospirillaceae</taxon>
    </lineage>
</organism>
<dbReference type="EMBL" id="JBHUIP010000001">
    <property type="protein sequence ID" value="MFD2261293.1"/>
    <property type="molecule type" value="Genomic_DNA"/>
</dbReference>
<sequence>MTFVRFYDDIELAKQLLVNSAVSSNGRIVRDIKAQVAVELSRLQQLVRGKLPGMASDYRRIICDETLYRPLIRNSFFLPSGDPLVKEFFPEWAGASRFQSIGTSQELRQALKQQHEINGLLIENHYIAMLWNADFTTAEKIILGTIEFVKFAAAVYATVVSFGAAADSMVSAINQVTDAARAISGAISRIGEAGNSLTQTARVIGEAGQRLDAAAGMMGDGLSSLSATGSGIGKGIGSALEAKEAGGNLSALTGATNSLDLTSRGMIAHRSGSLQGRNARHVEGQDLAAMRYGDQKAAAQDEELLRKMAFVVIQQIRPARTSLDGDVTLISEEHGRGKFPVPVACRYTAKLELAPVAAVRIGPAVRDVVAAAAAALEAGRMRDGVYPWDPRGIRDSEAYYDQFLRHNDGDHREITGSGTITSLPTIDWDASNWVDSGERHTIDLALPLAPGVKKAIALAEQQLTRLHGQIHAAHVKAAGQVLARKSATGMLARARGRLAARQEATIRRLPSAAKFATETDRGMFARRDPLLKAADTMLLEYEQIATSEIIGRAVQLKLLDSTLRNYLANKPQSSKRPVIDALLGELQAELRAIEASPDYLASTYTG</sequence>
<evidence type="ECO:0000313" key="1">
    <source>
        <dbReference type="EMBL" id="MFD2261293.1"/>
    </source>
</evidence>
<dbReference type="RefSeq" id="WP_379873856.1">
    <property type="nucleotide sequence ID" value="NZ_JBHUIP010000001.1"/>
</dbReference>